<name>A0A0L7B676_BIFBR</name>
<accession>A0A0L7B676</accession>
<dbReference type="RefSeq" id="WP_052789134.1">
    <property type="nucleotide sequence ID" value="NZ_AVQD01000003.1"/>
</dbReference>
<gene>
    <name evidence="1" type="ORF">BBM1128_02085</name>
</gene>
<dbReference type="EMBL" id="AVQD01000003">
    <property type="protein sequence ID" value="KOA42977.1"/>
    <property type="molecule type" value="Genomic_DNA"/>
</dbReference>
<reference evidence="1 2" key="1">
    <citation type="journal article" date="2015" name="Int J Genomics">
        <title>Comparative Genomics Revealed Genetic Diversity and Species/Strain-Level Differences in Carbohydrate Metabolism of Three Probiotic Bifidobacterial Species.</title>
        <authorList>
            <person name="Odamaki T."/>
            <person name="Horigome A."/>
            <person name="Sugahara H."/>
            <person name="Hashikura N."/>
            <person name="Minami J."/>
            <person name="Xiao J.Z."/>
            <person name="Abe F."/>
        </authorList>
    </citation>
    <scope>NUCLEOTIDE SEQUENCE [LARGE SCALE GENOMIC DNA]</scope>
    <source>
        <strain evidence="1 2">MCC 1128</strain>
    </source>
</reference>
<protein>
    <submittedName>
        <fullName evidence="1">Uncharacterized protein</fullName>
    </submittedName>
</protein>
<sequence>MSEIDEFIKTARAGKPVYLTAEEKQALRNHRAYLKLKAKDPDYFSKARREERRKRKEEQ</sequence>
<dbReference type="AlphaFoldDB" id="A0A0L7B676"/>
<dbReference type="PATRIC" id="fig|1365965.3.peg.419"/>
<evidence type="ECO:0000313" key="1">
    <source>
        <dbReference type="EMBL" id="KOA42977.1"/>
    </source>
</evidence>
<evidence type="ECO:0000313" key="2">
    <source>
        <dbReference type="Proteomes" id="UP000037193"/>
    </source>
</evidence>
<organism evidence="1 2">
    <name type="scientific">Bifidobacterium breve MCC 1128</name>
    <dbReference type="NCBI Taxonomy" id="1365965"/>
    <lineage>
        <taxon>Bacteria</taxon>
        <taxon>Bacillati</taxon>
        <taxon>Actinomycetota</taxon>
        <taxon>Actinomycetes</taxon>
        <taxon>Bifidobacteriales</taxon>
        <taxon>Bifidobacteriaceae</taxon>
        <taxon>Bifidobacterium</taxon>
    </lineage>
</organism>
<proteinExistence type="predicted"/>
<dbReference type="Proteomes" id="UP000037193">
    <property type="component" value="Unassembled WGS sequence"/>
</dbReference>
<comment type="caution">
    <text evidence="1">The sequence shown here is derived from an EMBL/GenBank/DDBJ whole genome shotgun (WGS) entry which is preliminary data.</text>
</comment>